<dbReference type="Proteomes" id="UP000593802">
    <property type="component" value="Chromosome"/>
</dbReference>
<evidence type="ECO:0000259" key="11">
    <source>
        <dbReference type="PROSITE" id="PS50928"/>
    </source>
</evidence>
<comment type="subcellular location">
    <subcellularLocation>
        <location evidence="1 9">Cell membrane</location>
        <topology evidence="1 9">Multi-pass membrane protein</topology>
    </subcellularLocation>
</comment>
<feature type="transmembrane region" description="Helical" evidence="9">
    <location>
        <begin position="78"/>
        <end position="104"/>
    </location>
</feature>
<evidence type="ECO:0000313" key="13">
    <source>
        <dbReference type="Proteomes" id="UP000593802"/>
    </source>
</evidence>
<dbReference type="Pfam" id="PF00528">
    <property type="entry name" value="BPD_transp_1"/>
    <property type="match status" value="1"/>
</dbReference>
<feature type="domain" description="ABC transmembrane type-1" evidence="11">
    <location>
        <begin position="7"/>
        <end position="209"/>
    </location>
</feature>
<evidence type="ECO:0000256" key="6">
    <source>
        <dbReference type="ARBA" id="ARBA00022692"/>
    </source>
</evidence>
<dbReference type="InterPro" id="IPR000515">
    <property type="entry name" value="MetI-like"/>
</dbReference>
<dbReference type="InterPro" id="IPR035906">
    <property type="entry name" value="MetI-like_sf"/>
</dbReference>
<evidence type="ECO:0000256" key="1">
    <source>
        <dbReference type="ARBA" id="ARBA00004651"/>
    </source>
</evidence>
<keyword evidence="5 10" id="KW-0500">Molybdenum</keyword>
<dbReference type="KEGG" id="eff:skT53_12350"/>
<evidence type="ECO:0000256" key="7">
    <source>
        <dbReference type="ARBA" id="ARBA00022989"/>
    </source>
</evidence>
<keyword evidence="7 9" id="KW-1133">Transmembrane helix</keyword>
<dbReference type="PANTHER" id="PTHR30183:SF3">
    <property type="entry name" value="MOLYBDENUM TRANSPORT SYSTEM PERMEASE PROTEIN MODB"/>
    <property type="match status" value="1"/>
</dbReference>
<dbReference type="GO" id="GO:0005886">
    <property type="term" value="C:plasma membrane"/>
    <property type="evidence" value="ECO:0007669"/>
    <property type="project" value="UniProtKB-SubCell"/>
</dbReference>
<accession>A0A7I8DCK6</accession>
<keyword evidence="3 9" id="KW-0813">Transport</keyword>
<evidence type="ECO:0000313" key="12">
    <source>
        <dbReference type="EMBL" id="BCJ86250.1"/>
    </source>
</evidence>
<dbReference type="NCBIfam" id="TIGR02141">
    <property type="entry name" value="modB_ABC"/>
    <property type="match status" value="1"/>
</dbReference>
<feature type="transmembrane region" description="Helical" evidence="9">
    <location>
        <begin position="190"/>
        <end position="211"/>
    </location>
</feature>
<dbReference type="Gene3D" id="1.10.3720.10">
    <property type="entry name" value="MetI-like"/>
    <property type="match status" value="1"/>
</dbReference>
<dbReference type="GO" id="GO:0015098">
    <property type="term" value="F:molybdate ion transmembrane transporter activity"/>
    <property type="evidence" value="ECO:0007669"/>
    <property type="project" value="UniProtKB-UniRule"/>
</dbReference>
<feature type="transmembrane region" description="Helical" evidence="9">
    <location>
        <begin position="6"/>
        <end position="29"/>
    </location>
</feature>
<dbReference type="CDD" id="cd06261">
    <property type="entry name" value="TM_PBP2"/>
    <property type="match status" value="1"/>
</dbReference>
<dbReference type="EMBL" id="AP023366">
    <property type="protein sequence ID" value="BCJ86250.1"/>
    <property type="molecule type" value="Genomic_DNA"/>
</dbReference>
<keyword evidence="8 9" id="KW-0472">Membrane</keyword>
<dbReference type="PANTHER" id="PTHR30183">
    <property type="entry name" value="MOLYBDENUM TRANSPORT SYSTEM PERMEASE PROTEIN MODB"/>
    <property type="match status" value="1"/>
</dbReference>
<proteinExistence type="inferred from homology"/>
<feature type="transmembrane region" description="Helical" evidence="9">
    <location>
        <begin position="41"/>
        <end position="66"/>
    </location>
</feature>
<evidence type="ECO:0000256" key="8">
    <source>
        <dbReference type="ARBA" id="ARBA00023136"/>
    </source>
</evidence>
<organism evidence="12 13">
    <name type="scientific">Effusibacillus dendaii</name>
    <dbReference type="NCBI Taxonomy" id="2743772"/>
    <lineage>
        <taxon>Bacteria</taxon>
        <taxon>Bacillati</taxon>
        <taxon>Bacillota</taxon>
        <taxon>Bacilli</taxon>
        <taxon>Bacillales</taxon>
        <taxon>Alicyclobacillaceae</taxon>
        <taxon>Effusibacillus</taxon>
    </lineage>
</organism>
<evidence type="ECO:0000256" key="9">
    <source>
        <dbReference type="RuleBase" id="RU363032"/>
    </source>
</evidence>
<name>A0A7I8DCK6_9BACL</name>
<dbReference type="PROSITE" id="PS50928">
    <property type="entry name" value="ABC_TM1"/>
    <property type="match status" value="1"/>
</dbReference>
<sequence length="221" mass="24753">MDFWSPVVISVQVTLLASVIAFAFAIVFAWGMARRKFKGKLLVETILMLPLVLPPTVIGFGLLFLFGKNSWLGHFIEWLFGVPIVFTWWAAVVAAAVVAFPLVYQTLKTGFESVNKDLEDTFRSAGASEWLVFRHITLPLAWRFLLSGYMFGFARGIGEFGATLMFAGVIPGKTETIPTAIYMASESGNIRLASYWILSIMVLSFLLLSSIHKIRRPEYEK</sequence>
<dbReference type="AlphaFoldDB" id="A0A7I8DCK6"/>
<reference evidence="12 13" key="1">
    <citation type="submission" date="2020-08" db="EMBL/GenBank/DDBJ databases">
        <title>Complete Genome Sequence of Effusibacillus dendaii Strain skT53, Isolated from Farmland soil.</title>
        <authorList>
            <person name="Konishi T."/>
            <person name="Kawasaki H."/>
        </authorList>
    </citation>
    <scope>NUCLEOTIDE SEQUENCE [LARGE SCALE GENOMIC DNA]</scope>
    <source>
        <strain evidence="13">skT53</strain>
    </source>
</reference>
<comment type="similarity">
    <text evidence="2 10">Belongs to the binding-protein-dependent transport system permease family. CysTW subfamily.</text>
</comment>
<evidence type="ECO:0000256" key="5">
    <source>
        <dbReference type="ARBA" id="ARBA00022505"/>
    </source>
</evidence>
<comment type="function">
    <text evidence="10">Part of the binding-protein-dependent transport system for molybdenum; probably responsible for the translocation of the substrate across the membrane.</text>
</comment>
<protein>
    <recommendedName>
        <fullName evidence="10">Molybdenum transport system permease</fullName>
    </recommendedName>
</protein>
<dbReference type="RefSeq" id="WP_200760270.1">
    <property type="nucleotide sequence ID" value="NZ_AP023366.1"/>
</dbReference>
<keyword evidence="6 9" id="KW-0812">Transmembrane</keyword>
<evidence type="ECO:0000256" key="10">
    <source>
        <dbReference type="RuleBase" id="RU365097"/>
    </source>
</evidence>
<keyword evidence="13" id="KW-1185">Reference proteome</keyword>
<dbReference type="InterPro" id="IPR011867">
    <property type="entry name" value="ModB_ABC"/>
</dbReference>
<keyword evidence="4 10" id="KW-1003">Cell membrane</keyword>
<gene>
    <name evidence="12" type="primary">yvgM</name>
    <name evidence="12" type="ORF">skT53_12350</name>
</gene>
<dbReference type="SUPFAM" id="SSF161098">
    <property type="entry name" value="MetI-like"/>
    <property type="match status" value="1"/>
</dbReference>
<evidence type="ECO:0000256" key="3">
    <source>
        <dbReference type="ARBA" id="ARBA00022448"/>
    </source>
</evidence>
<evidence type="ECO:0000256" key="4">
    <source>
        <dbReference type="ARBA" id="ARBA00022475"/>
    </source>
</evidence>
<feature type="transmembrane region" description="Helical" evidence="9">
    <location>
        <begin position="144"/>
        <end position="170"/>
    </location>
</feature>
<evidence type="ECO:0000256" key="2">
    <source>
        <dbReference type="ARBA" id="ARBA00007069"/>
    </source>
</evidence>